<dbReference type="EMBL" id="KV017458">
    <property type="protein sequence ID" value="KZV18440.1"/>
    <property type="molecule type" value="Genomic_DNA"/>
</dbReference>
<keyword evidence="2" id="KW-1185">Reference proteome</keyword>
<organism evidence="1 2">
    <name type="scientific">Dorcoceras hygrometricum</name>
    <dbReference type="NCBI Taxonomy" id="472368"/>
    <lineage>
        <taxon>Eukaryota</taxon>
        <taxon>Viridiplantae</taxon>
        <taxon>Streptophyta</taxon>
        <taxon>Embryophyta</taxon>
        <taxon>Tracheophyta</taxon>
        <taxon>Spermatophyta</taxon>
        <taxon>Magnoliopsida</taxon>
        <taxon>eudicotyledons</taxon>
        <taxon>Gunneridae</taxon>
        <taxon>Pentapetalae</taxon>
        <taxon>asterids</taxon>
        <taxon>lamiids</taxon>
        <taxon>Lamiales</taxon>
        <taxon>Gesneriaceae</taxon>
        <taxon>Didymocarpoideae</taxon>
        <taxon>Trichosporeae</taxon>
        <taxon>Loxocarpinae</taxon>
        <taxon>Dorcoceras</taxon>
    </lineage>
</organism>
<dbReference type="Proteomes" id="UP000250235">
    <property type="component" value="Unassembled WGS sequence"/>
</dbReference>
<gene>
    <name evidence="1" type="ORF">F511_21028</name>
</gene>
<accession>A0A2Z7A9R8</accession>
<evidence type="ECO:0000313" key="1">
    <source>
        <dbReference type="EMBL" id="KZV18440.1"/>
    </source>
</evidence>
<dbReference type="AlphaFoldDB" id="A0A2Z7A9R8"/>
<reference evidence="1 2" key="1">
    <citation type="journal article" date="2015" name="Proc. Natl. Acad. Sci. U.S.A.">
        <title>The resurrection genome of Boea hygrometrica: A blueprint for survival of dehydration.</title>
        <authorList>
            <person name="Xiao L."/>
            <person name="Yang G."/>
            <person name="Zhang L."/>
            <person name="Yang X."/>
            <person name="Zhao S."/>
            <person name="Ji Z."/>
            <person name="Zhou Q."/>
            <person name="Hu M."/>
            <person name="Wang Y."/>
            <person name="Chen M."/>
            <person name="Xu Y."/>
            <person name="Jin H."/>
            <person name="Xiao X."/>
            <person name="Hu G."/>
            <person name="Bao F."/>
            <person name="Hu Y."/>
            <person name="Wan P."/>
            <person name="Li L."/>
            <person name="Deng X."/>
            <person name="Kuang T."/>
            <person name="Xiang C."/>
            <person name="Zhu J.K."/>
            <person name="Oliver M.J."/>
            <person name="He Y."/>
        </authorList>
    </citation>
    <scope>NUCLEOTIDE SEQUENCE [LARGE SCALE GENOMIC DNA]</scope>
    <source>
        <strain evidence="2">cv. XS01</strain>
    </source>
</reference>
<protein>
    <submittedName>
        <fullName evidence="1">Uncharacterized protein</fullName>
    </submittedName>
</protein>
<evidence type="ECO:0000313" key="2">
    <source>
        <dbReference type="Proteomes" id="UP000250235"/>
    </source>
</evidence>
<proteinExistence type="predicted"/>
<sequence length="160" mass="18598">MARKQLRLLTKLMAEITRSLPKPYLSANSSRPQTLVQQTQESYGSAKYLRKLTQFHARTAHGLHLKERPAYTLLLSSGHVQIKYQKVEIDTKSSSYLKQSSTQTDSSKIERSCFIRILHSNRHRPPSWYEIRALNRCSYLKAPLLKTSRSSSENQNKRHR</sequence>
<name>A0A2Z7A9R8_9LAMI</name>